<dbReference type="AlphaFoldDB" id="A0A3A3FTG5"/>
<dbReference type="Proteomes" id="UP000265955">
    <property type="component" value="Unassembled WGS sequence"/>
</dbReference>
<name>A0A3A3FTG5_9BURK</name>
<evidence type="ECO:0000313" key="1">
    <source>
        <dbReference type="EMBL" id="RJF98554.1"/>
    </source>
</evidence>
<dbReference type="EMBL" id="QYUO01000001">
    <property type="protein sequence ID" value="RJF98554.1"/>
    <property type="molecule type" value="Genomic_DNA"/>
</dbReference>
<proteinExistence type="predicted"/>
<reference evidence="2" key="1">
    <citation type="submission" date="2018-09" db="EMBL/GenBank/DDBJ databases">
        <authorList>
            <person name="Zhu H."/>
        </authorList>
    </citation>
    <scope>NUCLEOTIDE SEQUENCE [LARGE SCALE GENOMIC DNA]</scope>
    <source>
        <strain evidence="2">K1R23-30</strain>
    </source>
</reference>
<accession>A0A3A3FTG5</accession>
<sequence>MLRAGVETMQRWSLIEPAFFTKSAQYDELVRLELVKTESTLTSEVTEALIARYSDQIRMRDLDKARFLAHQTIVALLRAMALVKPEYLKQEDTPLLLGRMLYALLTTEA</sequence>
<organism evidence="1 2">
    <name type="scientific">Noviherbaspirillum saxi</name>
    <dbReference type="NCBI Taxonomy" id="2320863"/>
    <lineage>
        <taxon>Bacteria</taxon>
        <taxon>Pseudomonadati</taxon>
        <taxon>Pseudomonadota</taxon>
        <taxon>Betaproteobacteria</taxon>
        <taxon>Burkholderiales</taxon>
        <taxon>Oxalobacteraceae</taxon>
        <taxon>Noviherbaspirillum</taxon>
    </lineage>
</organism>
<evidence type="ECO:0000313" key="2">
    <source>
        <dbReference type="Proteomes" id="UP000265955"/>
    </source>
</evidence>
<protein>
    <recommendedName>
        <fullName evidence="3">TetR family transcriptional regulator</fullName>
    </recommendedName>
</protein>
<comment type="caution">
    <text evidence="1">The sequence shown here is derived from an EMBL/GenBank/DDBJ whole genome shotgun (WGS) entry which is preliminary data.</text>
</comment>
<evidence type="ECO:0008006" key="3">
    <source>
        <dbReference type="Google" id="ProtNLM"/>
    </source>
</evidence>
<gene>
    <name evidence="1" type="ORF">D3871_08570</name>
</gene>
<keyword evidence="2" id="KW-1185">Reference proteome</keyword>